<evidence type="ECO:0000256" key="1">
    <source>
        <dbReference type="ARBA" id="ARBA00006432"/>
    </source>
</evidence>
<dbReference type="NCBIfam" id="NF004837">
    <property type="entry name" value="PRK06187.1"/>
    <property type="match status" value="1"/>
</dbReference>
<keyword evidence="7" id="KW-1185">Reference proteome</keyword>
<name>A0ABQ6JP54_9MICO</name>
<dbReference type="Gene3D" id="3.30.300.30">
    <property type="match status" value="1"/>
</dbReference>
<comment type="caution">
    <text evidence="6">The sequence shown here is derived from an EMBL/GenBank/DDBJ whole genome shotgun (WGS) entry which is preliminary data.</text>
</comment>
<dbReference type="PANTHER" id="PTHR43201:SF5">
    <property type="entry name" value="MEDIUM-CHAIN ACYL-COA LIGASE ACSF2, MITOCHONDRIAL"/>
    <property type="match status" value="1"/>
</dbReference>
<proteinExistence type="inferred from homology"/>
<feature type="domain" description="AMP-binding enzyme C-terminal" evidence="5">
    <location>
        <begin position="420"/>
        <end position="495"/>
    </location>
</feature>
<feature type="domain" description="AMP-dependent synthetase/ligase" evidence="4">
    <location>
        <begin position="12"/>
        <end position="369"/>
    </location>
</feature>
<dbReference type="InterPro" id="IPR025110">
    <property type="entry name" value="AMP-bd_C"/>
</dbReference>
<sequence length="682" mass="73936">MYDQGLASWMDKRRQKSPDKIALIYGEGDTVSYRQLADGADRVSALLQERGVGRGDRVALMSENSPEFLQVLFGTVQLGAVFVPVNTRLVGPEIAHVLRDSGARVVIHEPDFADKVEAARRESDIEHVILTGEGDADRPGLSALIRTATPGHAVPELSLDAPAAILYTSGTTGRAKGAVLSHRNLTWVALNTLVDYDIVSTDVALMISPLFHAASLGMGALPVVLKGATIVLERGFEPGRALRLIQQHGVTMLSGVPTTYQLLADHPDWASTDLSSLRKLTCGGSAVPTRILNAYEERGLSFSQGYGMTETSPGATSLSPEMTRSKQGSVGLAHFFCEVRIADENGALLPAGEIGEIQVHGPNVFPGYHELPDATRAAFADDGWLRTGDLGYLDDDGYLFVSDRAKDMIISGGENIYPAEVENLINDLEGVASVAVIGVPDERWGEVPWAIIVAHGDAPITTETVRAHLEGRLARFKHPKNVVLVDELPRTASGKVKKAELRARFASEVEEAERGGARSARADRDRAGDVRPHEPRERLGRTHIELAVPRSMHREGAIGGPVLVHELARQPRVGAQQRQPVGHEHRARRDRILAAVRLARAAPGLDEGEMGRADRLDVPRGAHRLRHREAVELTRAEGRDRPGRQIVAQGIEPRRQIDLPGASQRPSRSGAKPAQVSAARRR</sequence>
<dbReference type="SUPFAM" id="SSF56801">
    <property type="entry name" value="Acetyl-CoA synthetase-like"/>
    <property type="match status" value="1"/>
</dbReference>
<dbReference type="PROSITE" id="PS00455">
    <property type="entry name" value="AMP_BINDING"/>
    <property type="match status" value="1"/>
</dbReference>
<comment type="similarity">
    <text evidence="1">Belongs to the ATP-dependent AMP-binding enzyme family.</text>
</comment>
<feature type="region of interest" description="Disordered" evidence="3">
    <location>
        <begin position="638"/>
        <end position="682"/>
    </location>
</feature>
<dbReference type="Pfam" id="PF13193">
    <property type="entry name" value="AMP-binding_C"/>
    <property type="match status" value="1"/>
</dbReference>
<organism evidence="6 7">
    <name type="scientific">Homoserinibacter gongjuensis</name>
    <dbReference type="NCBI Taxonomy" id="1162968"/>
    <lineage>
        <taxon>Bacteria</taxon>
        <taxon>Bacillati</taxon>
        <taxon>Actinomycetota</taxon>
        <taxon>Actinomycetes</taxon>
        <taxon>Micrococcales</taxon>
        <taxon>Microbacteriaceae</taxon>
        <taxon>Homoserinibacter</taxon>
    </lineage>
</organism>
<evidence type="ECO:0000313" key="6">
    <source>
        <dbReference type="EMBL" id="GMA89714.1"/>
    </source>
</evidence>
<accession>A0ABQ6JP54</accession>
<dbReference type="PANTHER" id="PTHR43201">
    <property type="entry name" value="ACYL-COA SYNTHETASE"/>
    <property type="match status" value="1"/>
</dbReference>
<protein>
    <recommendedName>
        <fullName evidence="8">Fatty-acyl-CoA synthase</fullName>
    </recommendedName>
</protein>
<reference evidence="7" key="1">
    <citation type="journal article" date="2019" name="Int. J. Syst. Evol. Microbiol.">
        <title>The Global Catalogue of Microorganisms (GCM) 10K type strain sequencing project: providing services to taxonomists for standard genome sequencing and annotation.</title>
        <authorList>
            <consortium name="The Broad Institute Genomics Platform"/>
            <consortium name="The Broad Institute Genome Sequencing Center for Infectious Disease"/>
            <person name="Wu L."/>
            <person name="Ma J."/>
        </authorList>
    </citation>
    <scope>NUCLEOTIDE SEQUENCE [LARGE SCALE GENOMIC DNA]</scope>
    <source>
        <strain evidence="7">NBRC 108755</strain>
    </source>
</reference>
<evidence type="ECO:0000313" key="7">
    <source>
        <dbReference type="Proteomes" id="UP001157069"/>
    </source>
</evidence>
<evidence type="ECO:0000256" key="3">
    <source>
        <dbReference type="SAM" id="MobiDB-lite"/>
    </source>
</evidence>
<dbReference type="Proteomes" id="UP001157069">
    <property type="component" value="Unassembled WGS sequence"/>
</dbReference>
<evidence type="ECO:0008006" key="8">
    <source>
        <dbReference type="Google" id="ProtNLM"/>
    </source>
</evidence>
<gene>
    <name evidence="6" type="ORF">GCM10025869_02430</name>
</gene>
<keyword evidence="2" id="KW-0436">Ligase</keyword>
<dbReference type="CDD" id="cd17631">
    <property type="entry name" value="FACL_FadD13-like"/>
    <property type="match status" value="1"/>
</dbReference>
<feature type="region of interest" description="Disordered" evidence="3">
    <location>
        <begin position="509"/>
        <end position="538"/>
    </location>
</feature>
<dbReference type="EMBL" id="BSVA01000001">
    <property type="protein sequence ID" value="GMA89714.1"/>
    <property type="molecule type" value="Genomic_DNA"/>
</dbReference>
<dbReference type="InterPro" id="IPR045851">
    <property type="entry name" value="AMP-bd_C_sf"/>
</dbReference>
<dbReference type="InterPro" id="IPR000873">
    <property type="entry name" value="AMP-dep_synth/lig_dom"/>
</dbReference>
<evidence type="ECO:0000259" key="5">
    <source>
        <dbReference type="Pfam" id="PF13193"/>
    </source>
</evidence>
<dbReference type="Gene3D" id="3.40.50.12780">
    <property type="entry name" value="N-terminal domain of ligase-like"/>
    <property type="match status" value="1"/>
</dbReference>
<dbReference type="RefSeq" id="WP_431308638.1">
    <property type="nucleotide sequence ID" value="NZ_BSVA01000001.1"/>
</dbReference>
<evidence type="ECO:0000256" key="2">
    <source>
        <dbReference type="ARBA" id="ARBA00022598"/>
    </source>
</evidence>
<dbReference type="InterPro" id="IPR042099">
    <property type="entry name" value="ANL_N_sf"/>
</dbReference>
<dbReference type="Pfam" id="PF00501">
    <property type="entry name" value="AMP-binding"/>
    <property type="match status" value="1"/>
</dbReference>
<evidence type="ECO:0000259" key="4">
    <source>
        <dbReference type="Pfam" id="PF00501"/>
    </source>
</evidence>
<dbReference type="InterPro" id="IPR020845">
    <property type="entry name" value="AMP-binding_CS"/>
</dbReference>